<dbReference type="EMBL" id="JAGFNK010000026">
    <property type="protein sequence ID" value="KAI9511184.1"/>
    <property type="molecule type" value="Genomic_DNA"/>
</dbReference>
<evidence type="ECO:0000313" key="1">
    <source>
        <dbReference type="EMBL" id="KAI9511184.1"/>
    </source>
</evidence>
<accession>A0ACC0UJF8</accession>
<comment type="caution">
    <text evidence="1">The sequence shown here is derived from an EMBL/GenBank/DDBJ whole genome shotgun (WGS) entry which is preliminary data.</text>
</comment>
<organism evidence="1 2">
    <name type="scientific">Russula earlei</name>
    <dbReference type="NCBI Taxonomy" id="71964"/>
    <lineage>
        <taxon>Eukaryota</taxon>
        <taxon>Fungi</taxon>
        <taxon>Dikarya</taxon>
        <taxon>Basidiomycota</taxon>
        <taxon>Agaricomycotina</taxon>
        <taxon>Agaricomycetes</taxon>
        <taxon>Russulales</taxon>
        <taxon>Russulaceae</taxon>
        <taxon>Russula</taxon>
    </lineage>
</organism>
<proteinExistence type="predicted"/>
<dbReference type="Proteomes" id="UP001207468">
    <property type="component" value="Unassembled WGS sequence"/>
</dbReference>
<gene>
    <name evidence="1" type="ORF">F5148DRAFT_1147039</name>
</gene>
<evidence type="ECO:0000313" key="2">
    <source>
        <dbReference type="Proteomes" id="UP001207468"/>
    </source>
</evidence>
<name>A0ACC0UJF8_9AGAM</name>
<reference evidence="1" key="1">
    <citation type="submission" date="2021-03" db="EMBL/GenBank/DDBJ databases">
        <title>Evolutionary priming and transition to the ectomycorrhizal habit in an iconic lineage of mushroom-forming fungi: is preadaptation a requirement?</title>
        <authorList>
            <consortium name="DOE Joint Genome Institute"/>
            <person name="Looney B.P."/>
            <person name="Miyauchi S."/>
            <person name="Morin E."/>
            <person name="Drula E."/>
            <person name="Courty P.E."/>
            <person name="Chicoki N."/>
            <person name="Fauchery L."/>
            <person name="Kohler A."/>
            <person name="Kuo A."/>
            <person name="LaButti K."/>
            <person name="Pangilinan J."/>
            <person name="Lipzen A."/>
            <person name="Riley R."/>
            <person name="Andreopoulos W."/>
            <person name="He G."/>
            <person name="Johnson J."/>
            <person name="Barry K.W."/>
            <person name="Grigoriev I.V."/>
            <person name="Nagy L."/>
            <person name="Hibbett D."/>
            <person name="Henrissat B."/>
            <person name="Matheny P.B."/>
            <person name="Labbe J."/>
            <person name="Martin A.F."/>
        </authorList>
    </citation>
    <scope>NUCLEOTIDE SEQUENCE</scope>
    <source>
        <strain evidence="1">BPL698</strain>
    </source>
</reference>
<keyword evidence="2" id="KW-1185">Reference proteome</keyword>
<protein>
    <submittedName>
        <fullName evidence="1">Uncharacterized protein</fullName>
    </submittedName>
</protein>
<sequence length="240" mass="26476">MVYKPSQNAAVLTRRILIPWKQSDQQSAMGSYSGDFYGKLSKCQRAQLEGPSNLVLFFGVELLAKIKIIRWWMLLLPVPEPSAAMWTVNFVYRNCNGGVIEVLDKGKDGHDDMTRRSTSTRRPSVDKCVRACHFASSVAPSETRRHPVIHSSTETDGLRADFSGDTGPGSFPDRRLERCRGHPSDNLKIDAEGGNTSLNPQVGGALQQLGLVCDEFSNESLVRFNPAFYIGIGITTGDVK</sequence>